<dbReference type="GO" id="GO:0017005">
    <property type="term" value="F:3'-tyrosyl-DNA phosphodiesterase activity"/>
    <property type="evidence" value="ECO:0007669"/>
    <property type="project" value="TreeGrafter"/>
</dbReference>
<sequence>MTSSDNDEDLKRAIAMSIADAPMDDTAHIDLVSDDGEEDEDMRRAIALSLGESNDTFADAEDSVVDSHAESKTTQYASSTATSNAAIQSRAGSSSSAAASYQPGLLGLDRKAMEQERLARLGKRKRSVSPERPSKQIAKHDPKVDNRKSEITNSGDSGTQYPQGSVKRTWAHKHPRSNDISLPEVLQASTLNIAVLSAFQWDNVWLFENHLDIYKIKQVWIMSAKARGEDVSQKLLDEAEDLTKELGVRNLRLCFPPLPGQTLNMHGKLMLLVHESHLRVVVGTANMIKFDWGETNMDGKGVSWQPGVMENMVFLIDLPRRPEGPVKELETPFGKNMFQYLKAQEVPKNVVDGILKFDFSETKNFGFVHSIAGVSAGPERSSTGLPCLAKTIRDLKLDQIDKLEIDYAASSLGAIKEPLLRQIYLAACGLPPLSEAKPKLDVLEHFRIYFPSKETVDNSTGGPACGGIITMNRDWYNAPTFPRKCFRDYKSTRPGLLSHNKLLFARGCKKDGTPVAWVYIGSANLSEAAWGLQKLLKSGKEGSSLIRNWECGVVVPVSAAKMQASGVQEGEVPTMGVFEGTVDVPFVFPGEEYGDKEPWFFRR</sequence>
<dbReference type="GO" id="GO:0003697">
    <property type="term" value="F:single-stranded DNA binding"/>
    <property type="evidence" value="ECO:0007669"/>
    <property type="project" value="TreeGrafter"/>
</dbReference>
<gene>
    <name evidence="5" type="ORF">P280DRAFT_466457</name>
</gene>
<feature type="active site" description="Nucleophile" evidence="1">
    <location>
        <position position="266"/>
    </location>
</feature>
<dbReference type="PANTHER" id="PTHR12415:SF4">
    <property type="entry name" value="TYROSYL-DNA PHOSPHODIESTERASE DOMAIN-CONTAINING PROTEIN"/>
    <property type="match status" value="1"/>
</dbReference>
<feature type="compositionally biased region" description="Polar residues" evidence="4">
    <location>
        <begin position="72"/>
        <end position="83"/>
    </location>
</feature>
<dbReference type="Pfam" id="PF06087">
    <property type="entry name" value="Tyr-DNA_phospho"/>
    <property type="match status" value="1"/>
</dbReference>
<feature type="active site" description="Proton donor/acceptor" evidence="1">
    <location>
        <position position="499"/>
    </location>
</feature>
<feature type="compositionally biased region" description="Basic and acidic residues" evidence="4">
    <location>
        <begin position="128"/>
        <end position="150"/>
    </location>
</feature>
<evidence type="ECO:0000256" key="2">
    <source>
        <dbReference type="PIRSR" id="PIRSR610347-2"/>
    </source>
</evidence>
<protein>
    <submittedName>
        <fullName evidence="5">Phospholipase D/nuclease</fullName>
    </submittedName>
</protein>
<dbReference type="InterPro" id="IPR010347">
    <property type="entry name" value="Tdp1"/>
</dbReference>
<dbReference type="GO" id="GO:0005634">
    <property type="term" value="C:nucleus"/>
    <property type="evidence" value="ECO:0007669"/>
    <property type="project" value="InterPro"/>
</dbReference>
<evidence type="ECO:0000256" key="3">
    <source>
        <dbReference type="PIRSR" id="PIRSR610347-3"/>
    </source>
</evidence>
<dbReference type="CDD" id="cd09122">
    <property type="entry name" value="PLDc_Tdp1_1"/>
    <property type="match status" value="1"/>
</dbReference>
<dbReference type="PROSITE" id="PS50330">
    <property type="entry name" value="UIM"/>
    <property type="match status" value="1"/>
</dbReference>
<feature type="binding site" evidence="2">
    <location>
        <position position="268"/>
    </location>
    <ligand>
        <name>substrate</name>
    </ligand>
</feature>
<reference evidence="5" key="1">
    <citation type="journal article" date="2020" name="Stud. Mycol.">
        <title>101 Dothideomycetes genomes: a test case for predicting lifestyles and emergence of pathogens.</title>
        <authorList>
            <person name="Haridas S."/>
            <person name="Albert R."/>
            <person name="Binder M."/>
            <person name="Bloem J."/>
            <person name="Labutti K."/>
            <person name="Salamov A."/>
            <person name="Andreopoulos B."/>
            <person name="Baker S."/>
            <person name="Barry K."/>
            <person name="Bills G."/>
            <person name="Bluhm B."/>
            <person name="Cannon C."/>
            <person name="Castanera R."/>
            <person name="Culley D."/>
            <person name="Daum C."/>
            <person name="Ezra D."/>
            <person name="Gonzalez J."/>
            <person name="Henrissat B."/>
            <person name="Kuo A."/>
            <person name="Liang C."/>
            <person name="Lipzen A."/>
            <person name="Lutzoni F."/>
            <person name="Magnuson J."/>
            <person name="Mondo S."/>
            <person name="Nolan M."/>
            <person name="Ohm R."/>
            <person name="Pangilinan J."/>
            <person name="Park H.-J."/>
            <person name="Ramirez L."/>
            <person name="Alfaro M."/>
            <person name="Sun H."/>
            <person name="Tritt A."/>
            <person name="Yoshinaga Y."/>
            <person name="Zwiers L.-H."/>
            <person name="Turgeon B."/>
            <person name="Goodwin S."/>
            <person name="Spatafora J."/>
            <person name="Crous P."/>
            <person name="Grigoriev I."/>
        </authorList>
    </citation>
    <scope>NUCLEOTIDE SEQUENCE</scope>
    <source>
        <strain evidence="5">CBS 473.64</strain>
    </source>
</reference>
<feature type="site" description="Interaction with DNA" evidence="3">
    <location>
        <position position="526"/>
    </location>
</feature>
<evidence type="ECO:0000313" key="6">
    <source>
        <dbReference type="Proteomes" id="UP000799753"/>
    </source>
</evidence>
<dbReference type="GO" id="GO:0006281">
    <property type="term" value="P:DNA repair"/>
    <property type="evidence" value="ECO:0007669"/>
    <property type="project" value="InterPro"/>
</dbReference>
<dbReference type="AlphaFoldDB" id="A0A6A6S915"/>
<dbReference type="SUPFAM" id="SSF56024">
    <property type="entry name" value="Phospholipase D/nuclease"/>
    <property type="match status" value="2"/>
</dbReference>
<feature type="compositionally biased region" description="Polar residues" evidence="4">
    <location>
        <begin position="151"/>
        <end position="163"/>
    </location>
</feature>
<evidence type="ECO:0000256" key="4">
    <source>
        <dbReference type="SAM" id="MobiDB-lite"/>
    </source>
</evidence>
<feature type="region of interest" description="Disordered" evidence="4">
    <location>
        <begin position="120"/>
        <end position="172"/>
    </location>
</feature>
<keyword evidence="6" id="KW-1185">Reference proteome</keyword>
<dbReference type="Pfam" id="PF02809">
    <property type="entry name" value="UIM"/>
    <property type="match status" value="2"/>
</dbReference>
<dbReference type="Gene3D" id="3.30.870.10">
    <property type="entry name" value="Endonuclease Chain A"/>
    <property type="match status" value="2"/>
</dbReference>
<dbReference type="PANTHER" id="PTHR12415">
    <property type="entry name" value="TYROSYL-DNA PHOSPHODIESTERASE 1"/>
    <property type="match status" value="1"/>
</dbReference>
<accession>A0A6A6S915</accession>
<feature type="binding site" evidence="2">
    <location>
        <position position="501"/>
    </location>
    <ligand>
        <name>substrate</name>
    </ligand>
</feature>
<name>A0A6A6S915_9PLEO</name>
<dbReference type="SMART" id="SM00726">
    <property type="entry name" value="UIM"/>
    <property type="match status" value="2"/>
</dbReference>
<evidence type="ECO:0000313" key="5">
    <source>
        <dbReference type="EMBL" id="KAF2643717.1"/>
    </source>
</evidence>
<dbReference type="InterPro" id="IPR003903">
    <property type="entry name" value="UIM_dom"/>
</dbReference>
<evidence type="ECO:0000256" key="1">
    <source>
        <dbReference type="PIRSR" id="PIRSR610347-1"/>
    </source>
</evidence>
<feature type="region of interest" description="Disordered" evidence="4">
    <location>
        <begin position="53"/>
        <end position="83"/>
    </location>
</feature>
<dbReference type="OrthoDB" id="47785at2759"/>
<dbReference type="EMBL" id="MU006779">
    <property type="protein sequence ID" value="KAF2643717.1"/>
    <property type="molecule type" value="Genomic_DNA"/>
</dbReference>
<proteinExistence type="predicted"/>
<organism evidence="5 6">
    <name type="scientific">Massarina eburnea CBS 473.64</name>
    <dbReference type="NCBI Taxonomy" id="1395130"/>
    <lineage>
        <taxon>Eukaryota</taxon>
        <taxon>Fungi</taxon>
        <taxon>Dikarya</taxon>
        <taxon>Ascomycota</taxon>
        <taxon>Pezizomycotina</taxon>
        <taxon>Dothideomycetes</taxon>
        <taxon>Pleosporomycetidae</taxon>
        <taxon>Pleosporales</taxon>
        <taxon>Massarineae</taxon>
        <taxon>Massarinaceae</taxon>
        <taxon>Massarina</taxon>
    </lineage>
</organism>
<dbReference type="Proteomes" id="UP000799753">
    <property type="component" value="Unassembled WGS sequence"/>
</dbReference>
<dbReference type="GO" id="GO:0003690">
    <property type="term" value="F:double-stranded DNA binding"/>
    <property type="evidence" value="ECO:0007669"/>
    <property type="project" value="TreeGrafter"/>
</dbReference>